<evidence type="ECO:0000256" key="8">
    <source>
        <dbReference type="SAM" id="MobiDB-lite"/>
    </source>
</evidence>
<name>A0A420IGA7_9PEZI</name>
<sequence>MKQLDSHIDVIFEDDSRIEYRQDYQEVINLYLYRTRTVLLVIFCFLPILYQILLRQDIHLFSPTRILWDIFVYLIPSWLIDLIENHINPIRISNLVLNRRPRTHAAKSVAMRRILNLDNSRNLAGSVSQTKSKRLSINNAVAQRNDTRPAGLGNWDNSCYQNSVLQGLASLKYLHEYLNSPIAEQTRDDDEKHQAKMTEALRNLLRELNDPINNGRILWTPMSLKYMSSWQQQDAQEYFSKILDEIEKEINKSVATAQKIDGFNLTSTNSMLQDKVSSKVYRNPLEGLIAQRVGCLKCGFSEGLSLLPFNCLTLPLGRSRDYNISDCLDEYSKLELIEGVECVKCTLITGQHLLIDLIKRIKDNPDNKITLKQSSERLAAMDRAIENNDYEDKTLLTKCKITSKNRVTSTKTRQAVIARPPKSLVVHFNRSLYDEVSGDLQKNCCKVRFPSKLDLGPWCLGSHGESFKDLSREEWIMKPNWPMVASSSESSRQTGPIYELRSVVTHYGRHENGHYVCYKKYPVTGSQDQHDGWWRLSDDEVMKVSQENVLNQGGVFMLFYDCIEPARQKFCEFQLSDASKSEKALTSNENHFSPLHHVNSNFKDNIPCNATFAASVPLPCISDDELLEINVGKRSSSSSFAEPDEKPYDYQKEPKNEYFAVDLDASLQYKKWDADSSDKSNSNNREKEIIPPRSPLVMV</sequence>
<keyword evidence="4" id="KW-0645">Protease</keyword>
<organism evidence="11 12">
    <name type="scientific">Golovinomyces cichoracearum</name>
    <dbReference type="NCBI Taxonomy" id="62708"/>
    <lineage>
        <taxon>Eukaryota</taxon>
        <taxon>Fungi</taxon>
        <taxon>Dikarya</taxon>
        <taxon>Ascomycota</taxon>
        <taxon>Pezizomycotina</taxon>
        <taxon>Leotiomycetes</taxon>
        <taxon>Erysiphales</taxon>
        <taxon>Erysiphaceae</taxon>
        <taxon>Golovinomyces</taxon>
    </lineage>
</organism>
<dbReference type="PANTHER" id="PTHR24006:SF888">
    <property type="entry name" value="UBIQUITIN CARBOXYL-TERMINAL HYDROLASE 30"/>
    <property type="match status" value="1"/>
</dbReference>
<dbReference type="InterPro" id="IPR018200">
    <property type="entry name" value="USP_CS"/>
</dbReference>
<dbReference type="GO" id="GO:0005829">
    <property type="term" value="C:cytosol"/>
    <property type="evidence" value="ECO:0007669"/>
    <property type="project" value="TreeGrafter"/>
</dbReference>
<dbReference type="CDD" id="cd02662">
    <property type="entry name" value="Peptidase_C19F"/>
    <property type="match status" value="1"/>
</dbReference>
<dbReference type="Proteomes" id="UP000285326">
    <property type="component" value="Unassembled WGS sequence"/>
</dbReference>
<dbReference type="InterPro" id="IPR038765">
    <property type="entry name" value="Papain-like_cys_pep_sf"/>
</dbReference>
<evidence type="ECO:0000256" key="9">
    <source>
        <dbReference type="SAM" id="Phobius"/>
    </source>
</evidence>
<keyword evidence="9" id="KW-1133">Transmembrane helix</keyword>
<dbReference type="InterPro" id="IPR001394">
    <property type="entry name" value="Peptidase_C19_UCH"/>
</dbReference>
<comment type="catalytic activity">
    <reaction evidence="1">
        <text>Thiol-dependent hydrolysis of ester, thioester, amide, peptide and isopeptide bonds formed by the C-terminal Gly of ubiquitin (a 76-residue protein attached to proteins as an intracellular targeting signal).</text>
        <dbReference type="EC" id="3.4.19.12"/>
    </reaction>
</comment>
<comment type="caution">
    <text evidence="11">The sequence shown here is derived from an EMBL/GenBank/DDBJ whole genome shotgun (WGS) entry which is preliminary data.</text>
</comment>
<evidence type="ECO:0000259" key="10">
    <source>
        <dbReference type="PROSITE" id="PS50235"/>
    </source>
</evidence>
<dbReference type="GO" id="GO:0006508">
    <property type="term" value="P:proteolysis"/>
    <property type="evidence" value="ECO:0007669"/>
    <property type="project" value="UniProtKB-KW"/>
</dbReference>
<dbReference type="PANTHER" id="PTHR24006">
    <property type="entry name" value="UBIQUITIN CARBOXYL-TERMINAL HYDROLASE"/>
    <property type="match status" value="1"/>
</dbReference>
<dbReference type="EC" id="3.4.19.12" evidence="3"/>
<evidence type="ECO:0000256" key="7">
    <source>
        <dbReference type="ARBA" id="ARBA00022807"/>
    </source>
</evidence>
<keyword evidence="6 11" id="KW-0378">Hydrolase</keyword>
<dbReference type="GO" id="GO:0005634">
    <property type="term" value="C:nucleus"/>
    <property type="evidence" value="ECO:0007669"/>
    <property type="project" value="TreeGrafter"/>
</dbReference>
<dbReference type="PROSITE" id="PS00973">
    <property type="entry name" value="USP_2"/>
    <property type="match status" value="1"/>
</dbReference>
<evidence type="ECO:0000256" key="1">
    <source>
        <dbReference type="ARBA" id="ARBA00000707"/>
    </source>
</evidence>
<dbReference type="InterPro" id="IPR028889">
    <property type="entry name" value="USP"/>
</dbReference>
<reference evidence="11 12" key="1">
    <citation type="journal article" date="2018" name="BMC Genomics">
        <title>Comparative genome analyses reveal sequence features reflecting distinct modes of host-adaptation between dicot and monocot powdery mildew.</title>
        <authorList>
            <person name="Wu Y."/>
            <person name="Ma X."/>
            <person name="Pan Z."/>
            <person name="Kale S.D."/>
            <person name="Song Y."/>
            <person name="King H."/>
            <person name="Zhang Q."/>
            <person name="Presley C."/>
            <person name="Deng X."/>
            <person name="Wei C.I."/>
            <person name="Xiao S."/>
        </authorList>
    </citation>
    <scope>NUCLEOTIDE SEQUENCE [LARGE SCALE GENOMIC DNA]</scope>
    <source>
        <strain evidence="11">UMSG1</strain>
    </source>
</reference>
<keyword evidence="9" id="KW-0812">Transmembrane</keyword>
<dbReference type="Pfam" id="PF00443">
    <property type="entry name" value="UCH"/>
    <property type="match status" value="1"/>
</dbReference>
<keyword evidence="7" id="KW-0788">Thiol protease</keyword>
<dbReference type="GO" id="GO:0016579">
    <property type="term" value="P:protein deubiquitination"/>
    <property type="evidence" value="ECO:0007669"/>
    <property type="project" value="InterPro"/>
</dbReference>
<dbReference type="GO" id="GO:0004843">
    <property type="term" value="F:cysteine-type deubiquitinase activity"/>
    <property type="evidence" value="ECO:0007669"/>
    <property type="project" value="UniProtKB-EC"/>
</dbReference>
<dbReference type="EMBL" id="MCBS01024369">
    <property type="protein sequence ID" value="RKF73580.1"/>
    <property type="molecule type" value="Genomic_DNA"/>
</dbReference>
<evidence type="ECO:0000313" key="12">
    <source>
        <dbReference type="Proteomes" id="UP000285326"/>
    </source>
</evidence>
<dbReference type="AlphaFoldDB" id="A0A420IGA7"/>
<feature type="region of interest" description="Disordered" evidence="8">
    <location>
        <begin position="673"/>
        <end position="699"/>
    </location>
</feature>
<keyword evidence="9" id="KW-0472">Membrane</keyword>
<evidence type="ECO:0000256" key="6">
    <source>
        <dbReference type="ARBA" id="ARBA00022801"/>
    </source>
</evidence>
<dbReference type="SUPFAM" id="SSF54001">
    <property type="entry name" value="Cysteine proteinases"/>
    <property type="match status" value="1"/>
</dbReference>
<feature type="domain" description="USP" evidence="10">
    <location>
        <begin position="150"/>
        <end position="563"/>
    </location>
</feature>
<feature type="compositionally biased region" description="Basic and acidic residues" evidence="8">
    <location>
        <begin position="673"/>
        <end position="690"/>
    </location>
</feature>
<evidence type="ECO:0000256" key="4">
    <source>
        <dbReference type="ARBA" id="ARBA00022670"/>
    </source>
</evidence>
<keyword evidence="5" id="KW-0833">Ubl conjugation pathway</keyword>
<proteinExistence type="inferred from homology"/>
<comment type="similarity">
    <text evidence="2">Belongs to the peptidase C19 family.</text>
</comment>
<evidence type="ECO:0000256" key="5">
    <source>
        <dbReference type="ARBA" id="ARBA00022786"/>
    </source>
</evidence>
<evidence type="ECO:0000313" key="11">
    <source>
        <dbReference type="EMBL" id="RKF73580.1"/>
    </source>
</evidence>
<dbReference type="Gene3D" id="3.90.70.10">
    <property type="entry name" value="Cysteine proteinases"/>
    <property type="match status" value="1"/>
</dbReference>
<protein>
    <recommendedName>
        <fullName evidence="3">ubiquitinyl hydrolase 1</fullName>
        <ecNumber evidence="3">3.4.19.12</ecNumber>
    </recommendedName>
</protein>
<evidence type="ECO:0000256" key="2">
    <source>
        <dbReference type="ARBA" id="ARBA00009085"/>
    </source>
</evidence>
<dbReference type="PROSITE" id="PS50235">
    <property type="entry name" value="USP_3"/>
    <property type="match status" value="1"/>
</dbReference>
<dbReference type="InterPro" id="IPR050164">
    <property type="entry name" value="Peptidase_C19"/>
</dbReference>
<feature type="transmembrane region" description="Helical" evidence="9">
    <location>
        <begin position="37"/>
        <end position="54"/>
    </location>
</feature>
<gene>
    <name evidence="11" type="ORF">GcM1_243056</name>
</gene>
<evidence type="ECO:0000256" key="3">
    <source>
        <dbReference type="ARBA" id="ARBA00012759"/>
    </source>
</evidence>
<accession>A0A420IGA7</accession>